<organism evidence="1 2">
    <name type="scientific">Eretmocerus hayati</name>
    <dbReference type="NCBI Taxonomy" id="131215"/>
    <lineage>
        <taxon>Eukaryota</taxon>
        <taxon>Metazoa</taxon>
        <taxon>Ecdysozoa</taxon>
        <taxon>Arthropoda</taxon>
        <taxon>Hexapoda</taxon>
        <taxon>Insecta</taxon>
        <taxon>Pterygota</taxon>
        <taxon>Neoptera</taxon>
        <taxon>Endopterygota</taxon>
        <taxon>Hymenoptera</taxon>
        <taxon>Apocrita</taxon>
        <taxon>Proctotrupomorpha</taxon>
        <taxon>Chalcidoidea</taxon>
        <taxon>Aphelinidae</taxon>
        <taxon>Aphelininae</taxon>
        <taxon>Eretmocerus</taxon>
    </lineage>
</organism>
<proteinExistence type="predicted"/>
<keyword evidence="2" id="KW-1185">Reference proteome</keyword>
<dbReference type="Proteomes" id="UP001239111">
    <property type="component" value="Chromosome 4"/>
</dbReference>
<dbReference type="EMBL" id="CM056744">
    <property type="protein sequence ID" value="KAJ8665506.1"/>
    <property type="molecule type" value="Genomic_DNA"/>
</dbReference>
<protein>
    <submittedName>
        <fullName evidence="1">Uncharacterized protein</fullName>
    </submittedName>
</protein>
<sequence length="210" mass="23542">MHFRLSGLSDEHSSRDTPEPPSREQRELRIVIPRVDEVDSGVNSPRTPQSASTSPAPDTSAPRRHLGTIPRTAGIPRRSRDRARRPRPAPIGEESTHQEPSKTTTATLPPVAEVPEPPNTERPGGEIELSEDNAGLDPVEDSVLAQRELDEFLEEPNARALPPDRVQERAAERQARVERHDSPPTERWDSPPEDRPRRSNQDAIREEEPM</sequence>
<name>A0ACC2N3T4_9HYME</name>
<gene>
    <name evidence="1" type="ORF">QAD02_007168</name>
</gene>
<accession>A0ACC2N3T4</accession>
<reference evidence="1" key="1">
    <citation type="submission" date="2023-04" db="EMBL/GenBank/DDBJ databases">
        <title>A chromosome-level genome assembly of the parasitoid wasp Eretmocerus hayati.</title>
        <authorList>
            <person name="Zhong Y."/>
            <person name="Liu S."/>
            <person name="Liu Y."/>
        </authorList>
    </citation>
    <scope>NUCLEOTIDE SEQUENCE</scope>
    <source>
        <strain evidence="1">ZJU_SS_LIU_2023</strain>
    </source>
</reference>
<comment type="caution">
    <text evidence="1">The sequence shown here is derived from an EMBL/GenBank/DDBJ whole genome shotgun (WGS) entry which is preliminary data.</text>
</comment>
<evidence type="ECO:0000313" key="1">
    <source>
        <dbReference type="EMBL" id="KAJ8665506.1"/>
    </source>
</evidence>
<evidence type="ECO:0000313" key="2">
    <source>
        <dbReference type="Proteomes" id="UP001239111"/>
    </source>
</evidence>